<evidence type="ECO:0000256" key="4">
    <source>
        <dbReference type="HAMAP-Rule" id="MF_00994"/>
    </source>
</evidence>
<name>A0A7X7R6S7_9RHOO</name>
<dbReference type="GO" id="GO:0009898">
    <property type="term" value="C:cytoplasmic side of plasma membrane"/>
    <property type="evidence" value="ECO:0007669"/>
    <property type="project" value="UniProtKB-UniRule"/>
</dbReference>
<dbReference type="RefSeq" id="WP_068806385.1">
    <property type="nucleotide sequence ID" value="NZ_MBFM01000003.1"/>
</dbReference>
<keyword evidence="1 4" id="KW-0479">Metal-binding</keyword>
<feature type="binding site" evidence="4">
    <location>
        <position position="359"/>
    </location>
    <ligand>
        <name>Fe cation</name>
        <dbReference type="ChEBI" id="CHEBI:24875"/>
    </ligand>
</feature>
<dbReference type="Pfam" id="PF18073">
    <property type="entry name" value="Zn_ribbon_LapB"/>
    <property type="match status" value="1"/>
</dbReference>
<feature type="topological domain" description="Cytoplasmic" evidence="4">
    <location>
        <begin position="23"/>
        <end position="391"/>
    </location>
</feature>
<dbReference type="InterPro" id="IPR011990">
    <property type="entry name" value="TPR-like_helical_dom_sf"/>
</dbReference>
<dbReference type="HAMAP" id="MF_00994">
    <property type="entry name" value="LPS_assembly_LapB"/>
    <property type="match status" value="1"/>
</dbReference>
<evidence type="ECO:0000256" key="3">
    <source>
        <dbReference type="ARBA" id="ARBA00022803"/>
    </source>
</evidence>
<keyword evidence="4" id="KW-0997">Cell inner membrane</keyword>
<comment type="subcellular location">
    <subcellularLocation>
        <location evidence="4">Cell inner membrane</location>
        <topology evidence="4">Single-pass membrane protein</topology>
        <orientation evidence="4">Cytoplasmic side</orientation>
    </subcellularLocation>
</comment>
<reference evidence="6 7" key="1">
    <citation type="journal article" date="2020" name="Biotechnol. Biofuels">
        <title>New insights from the biogas microbiome by comprehensive genome-resolved metagenomics of nearly 1600 species originating from multiple anaerobic digesters.</title>
        <authorList>
            <person name="Campanaro S."/>
            <person name="Treu L."/>
            <person name="Rodriguez-R L.M."/>
            <person name="Kovalovszki A."/>
            <person name="Ziels R.M."/>
            <person name="Maus I."/>
            <person name="Zhu X."/>
            <person name="Kougias P.G."/>
            <person name="Basile A."/>
            <person name="Luo G."/>
            <person name="Schluter A."/>
            <person name="Konstantinidis K.T."/>
            <person name="Angelidaki I."/>
        </authorList>
    </citation>
    <scope>NUCLEOTIDE SEQUENCE [LARGE SCALE GENOMIC DNA]</scope>
    <source>
        <strain evidence="6">AS06rmzACSIP_256</strain>
    </source>
</reference>
<dbReference type="EMBL" id="JAAYYV010000026">
    <property type="protein sequence ID" value="NLF53007.1"/>
    <property type="molecule type" value="Genomic_DNA"/>
</dbReference>
<dbReference type="SMART" id="SM00028">
    <property type="entry name" value="TPR"/>
    <property type="match status" value="4"/>
</dbReference>
<dbReference type="InterPro" id="IPR030865">
    <property type="entry name" value="LapB"/>
</dbReference>
<organism evidence="6 7">
    <name type="scientific">Thauera phenolivorans</name>
    <dbReference type="NCBI Taxonomy" id="1792543"/>
    <lineage>
        <taxon>Bacteria</taxon>
        <taxon>Pseudomonadati</taxon>
        <taxon>Pseudomonadota</taxon>
        <taxon>Betaproteobacteria</taxon>
        <taxon>Rhodocyclales</taxon>
        <taxon>Zoogloeaceae</taxon>
        <taxon>Thauera</taxon>
    </lineage>
</organism>
<dbReference type="InterPro" id="IPR041166">
    <property type="entry name" value="Rubredoxin_2"/>
</dbReference>
<dbReference type="Gene3D" id="1.25.40.10">
    <property type="entry name" value="Tetratricopeptide repeat domain"/>
    <property type="match status" value="2"/>
</dbReference>
<dbReference type="OrthoDB" id="507476at2"/>
<comment type="caution">
    <text evidence="6">The sequence shown here is derived from an EMBL/GenBank/DDBJ whole genome shotgun (WGS) entry which is preliminary data.</text>
</comment>
<gene>
    <name evidence="4 6" type="primary">lapB</name>
    <name evidence="6" type="ORF">GX576_01130</name>
</gene>
<evidence type="ECO:0000313" key="7">
    <source>
        <dbReference type="Proteomes" id="UP000536534"/>
    </source>
</evidence>
<proteinExistence type="inferred from homology"/>
<dbReference type="InterPro" id="IPR019734">
    <property type="entry name" value="TPR_rpt"/>
</dbReference>
<keyword evidence="3 4" id="KW-0802">TPR repeat</keyword>
<keyword evidence="4" id="KW-0472">Membrane</keyword>
<evidence type="ECO:0000313" key="6">
    <source>
        <dbReference type="EMBL" id="NLF53007.1"/>
    </source>
</evidence>
<sequence>MEIEFWWLLALPLFFALGWLAARIDIRQVVRESRALPRSYLNGLNFLLKEQPDKAIDAFIEAVRIDPQTIELHFALGSLFRRRGETDRAIRIHQLLVDREDLSQEQRLQALAELGEDFLKAGLLDRAEAVFLKLRDSGAQDVALPFLLEIYQQEKDWAKAIEVARALPNHESVMWRREVANFHCELAAGALANSRFDEVRAHLDEAFAINRGCVRASMLLGDLLQAEGRDEAALEAWKRVENQDPVYLSLVAERVMEAYERLGRVDQGHQLLRSWMESHASLGLLDELFQRELEKAGPPAAYAMVREELRRNPTLLGLEKMLEAAVLSAPPELRSDIEMVKQLIHGHTRKVARYRCSACGFKARQFQWRCPACGGWETYPPRRTEEFDLTP</sequence>
<keyword evidence="4" id="KW-0408">Iron</keyword>
<dbReference type="NCBIfam" id="NF008755">
    <property type="entry name" value="PRK11788.1-3"/>
    <property type="match status" value="1"/>
</dbReference>
<feature type="binding site" evidence="4">
    <location>
        <position position="356"/>
    </location>
    <ligand>
        <name>Fe cation</name>
        <dbReference type="ChEBI" id="CHEBI:24875"/>
    </ligand>
</feature>
<keyword evidence="4" id="KW-0812">Transmembrane</keyword>
<accession>A0A7X7R6S7</accession>
<comment type="similarity">
    <text evidence="4">Belongs to the LapB family.</text>
</comment>
<dbReference type="PANTHER" id="PTHR45586:SF1">
    <property type="entry name" value="LIPOPOLYSACCHARIDE ASSEMBLY PROTEIN B"/>
    <property type="match status" value="1"/>
</dbReference>
<evidence type="ECO:0000259" key="5">
    <source>
        <dbReference type="Pfam" id="PF18073"/>
    </source>
</evidence>
<dbReference type="GO" id="GO:0046890">
    <property type="term" value="P:regulation of lipid biosynthetic process"/>
    <property type="evidence" value="ECO:0007669"/>
    <property type="project" value="UniProtKB-UniRule"/>
</dbReference>
<dbReference type="Pfam" id="PF13432">
    <property type="entry name" value="TPR_16"/>
    <property type="match status" value="2"/>
</dbReference>
<dbReference type="PANTHER" id="PTHR45586">
    <property type="entry name" value="TPR REPEAT-CONTAINING PROTEIN PA4667"/>
    <property type="match status" value="1"/>
</dbReference>
<evidence type="ECO:0000256" key="2">
    <source>
        <dbReference type="ARBA" id="ARBA00022737"/>
    </source>
</evidence>
<dbReference type="SUPFAM" id="SSF48452">
    <property type="entry name" value="TPR-like"/>
    <property type="match status" value="1"/>
</dbReference>
<dbReference type="AlphaFoldDB" id="A0A7X7R6S7"/>
<feature type="binding site" evidence="4">
    <location>
        <position position="370"/>
    </location>
    <ligand>
        <name>Fe cation</name>
        <dbReference type="ChEBI" id="CHEBI:24875"/>
    </ligand>
</feature>
<dbReference type="GO" id="GO:0008653">
    <property type="term" value="P:lipopolysaccharide metabolic process"/>
    <property type="evidence" value="ECO:0007669"/>
    <property type="project" value="InterPro"/>
</dbReference>
<protein>
    <recommendedName>
        <fullName evidence="4">Lipopolysaccharide assembly protein B</fullName>
    </recommendedName>
</protein>
<feature type="binding site" evidence="4">
    <location>
        <position position="373"/>
    </location>
    <ligand>
        <name>Fe cation</name>
        <dbReference type="ChEBI" id="CHEBI:24875"/>
    </ligand>
</feature>
<keyword evidence="4" id="KW-1003">Cell membrane</keyword>
<evidence type="ECO:0000256" key="1">
    <source>
        <dbReference type="ARBA" id="ARBA00022723"/>
    </source>
</evidence>
<dbReference type="InterPro" id="IPR051012">
    <property type="entry name" value="CellSynth/LPSAsmb/PSIAsmb"/>
</dbReference>
<dbReference type="NCBIfam" id="NF008757">
    <property type="entry name" value="PRK11788.1-5"/>
    <property type="match status" value="1"/>
</dbReference>
<dbReference type="Proteomes" id="UP000536534">
    <property type="component" value="Unassembled WGS sequence"/>
</dbReference>
<keyword evidence="2 4" id="KW-0677">Repeat</keyword>
<comment type="function">
    <text evidence="4">Modulates cellular lipopolysaccharide (LPS) levels by regulating LpxC, which is involved in lipid A biosynthesis. May act by modulating the proteolytic activity of FtsH towards LpxC. May also coordinate assembly of proteins involved in LPS synthesis at the plasma membrane.</text>
</comment>
<keyword evidence="4" id="KW-1133">Transmembrane helix</keyword>
<dbReference type="GO" id="GO:0005506">
    <property type="term" value="F:iron ion binding"/>
    <property type="evidence" value="ECO:0007669"/>
    <property type="project" value="UniProtKB-UniRule"/>
</dbReference>
<feature type="domain" description="LapB rubredoxin metal binding" evidence="5">
    <location>
        <begin position="354"/>
        <end position="378"/>
    </location>
</feature>